<protein>
    <submittedName>
        <fullName evidence="1">Uncharacterized protein</fullName>
    </submittedName>
</protein>
<name>A0A514CN48_9BACT</name>
<dbReference type="AlphaFoldDB" id="A0A514CN48"/>
<organism evidence="1 2">
    <name type="scientific">Echinicola soli</name>
    <dbReference type="NCBI Taxonomy" id="2591634"/>
    <lineage>
        <taxon>Bacteria</taxon>
        <taxon>Pseudomonadati</taxon>
        <taxon>Bacteroidota</taxon>
        <taxon>Cytophagia</taxon>
        <taxon>Cytophagales</taxon>
        <taxon>Cyclobacteriaceae</taxon>
        <taxon>Echinicola</taxon>
    </lineage>
</organism>
<evidence type="ECO:0000313" key="1">
    <source>
        <dbReference type="EMBL" id="QDH81245.1"/>
    </source>
</evidence>
<dbReference type="Proteomes" id="UP000316614">
    <property type="component" value="Chromosome"/>
</dbReference>
<dbReference type="OrthoDB" id="2768211at2"/>
<sequence length="478" mass="55977">MNLLKILLIFLLLSLGESKGRCSTMELIGLDNFVNGSSNERNDNYILLKVEELPGSVRKIYREWDSLSNLSKKKLFNKIFEKEKYWGYFFSSWGRYAFYTENSKVLRIFSEALRFVEQEYKVDQVILTSREVKEGHWYRETFARNMRLLLDAYTFTNESFVLDIIDKQTTIWMERNKKVNVSDFNIYPYSAKLFNKRSSEINPNQNLQMGLVLSKLYLDRNSKFYLNEEVKASALDEINAALSLVKDDGFFPLNQYAIGVGDSNYAGLSTIILYQLVQIWGYQEWLSTLKKVGLWLEKSFDEDRPWNTKKDGEDYHFDQFTAFNLFGRIPSFYAAGISSDRAKEWMEFIVSKFEDFNIIDLKPRWDELQTIPESYYSNELRSSDIKVLPPKIYVRKEKEIIYINFVATEIKSIIIKDVELDKIEDFVLENFTLNTGDEISVLDGQDNLVTNKISIPFTGNNLKIIVTVFDNNNPIKDK</sequence>
<gene>
    <name evidence="1" type="ORF">FKX85_20305</name>
</gene>
<dbReference type="RefSeq" id="WP_141616460.1">
    <property type="nucleotide sequence ID" value="NZ_CP041253.1"/>
</dbReference>
<dbReference type="KEGG" id="echi:FKX85_20305"/>
<reference evidence="1 2" key="1">
    <citation type="submission" date="2019-06" db="EMBL/GenBank/DDBJ databases">
        <title>Echinicola alkalisoli sp. nov. isolated from saline soil.</title>
        <authorList>
            <person name="Sun J.-Q."/>
            <person name="Xu L."/>
        </authorList>
    </citation>
    <scope>NUCLEOTIDE SEQUENCE [LARGE SCALE GENOMIC DNA]</scope>
    <source>
        <strain evidence="1 2">LN3S3</strain>
    </source>
</reference>
<keyword evidence="2" id="KW-1185">Reference proteome</keyword>
<proteinExistence type="predicted"/>
<evidence type="ECO:0000313" key="2">
    <source>
        <dbReference type="Proteomes" id="UP000316614"/>
    </source>
</evidence>
<dbReference type="EMBL" id="CP041253">
    <property type="protein sequence ID" value="QDH81245.1"/>
    <property type="molecule type" value="Genomic_DNA"/>
</dbReference>
<accession>A0A514CN48</accession>